<evidence type="ECO:0000256" key="3">
    <source>
        <dbReference type="ARBA" id="ARBA00022946"/>
    </source>
</evidence>
<dbReference type="Gene3D" id="1.25.70.10">
    <property type="entry name" value="Transcription termination factor 3, mitochondrial"/>
    <property type="match status" value="1"/>
</dbReference>
<name>A0ABR2MQM5_9ASPA</name>
<dbReference type="Proteomes" id="UP001412067">
    <property type="component" value="Unassembled WGS sequence"/>
</dbReference>
<dbReference type="EMBL" id="JBBWWR010000005">
    <property type="protein sequence ID" value="KAK8966202.1"/>
    <property type="molecule type" value="Genomic_DNA"/>
</dbReference>
<comment type="similarity">
    <text evidence="1">Belongs to the mTERF family.</text>
</comment>
<evidence type="ECO:0000256" key="2">
    <source>
        <dbReference type="ARBA" id="ARBA00022472"/>
    </source>
</evidence>
<keyword evidence="3" id="KW-0809">Transit peptide</keyword>
<dbReference type="Pfam" id="PF02536">
    <property type="entry name" value="mTERF"/>
    <property type="match status" value="1"/>
</dbReference>
<proteinExistence type="inferred from homology"/>
<dbReference type="InterPro" id="IPR003690">
    <property type="entry name" value="MTERF"/>
</dbReference>
<evidence type="ECO:0000313" key="6">
    <source>
        <dbReference type="Proteomes" id="UP001412067"/>
    </source>
</evidence>
<dbReference type="PANTHER" id="PTHR13068">
    <property type="entry name" value="CGI-12 PROTEIN-RELATED"/>
    <property type="match status" value="1"/>
</dbReference>
<reference evidence="5 6" key="1">
    <citation type="journal article" date="2022" name="Nat. Plants">
        <title>Genomes of leafy and leafless Platanthera orchids illuminate the evolution of mycoheterotrophy.</title>
        <authorList>
            <person name="Li M.H."/>
            <person name="Liu K.W."/>
            <person name="Li Z."/>
            <person name="Lu H.C."/>
            <person name="Ye Q.L."/>
            <person name="Zhang D."/>
            <person name="Wang J.Y."/>
            <person name="Li Y.F."/>
            <person name="Zhong Z.M."/>
            <person name="Liu X."/>
            <person name="Yu X."/>
            <person name="Liu D.K."/>
            <person name="Tu X.D."/>
            <person name="Liu B."/>
            <person name="Hao Y."/>
            <person name="Liao X.Y."/>
            <person name="Jiang Y.T."/>
            <person name="Sun W.H."/>
            <person name="Chen J."/>
            <person name="Chen Y.Q."/>
            <person name="Ai Y."/>
            <person name="Zhai J.W."/>
            <person name="Wu S.S."/>
            <person name="Zhou Z."/>
            <person name="Hsiao Y.Y."/>
            <person name="Wu W.L."/>
            <person name="Chen Y.Y."/>
            <person name="Lin Y.F."/>
            <person name="Hsu J.L."/>
            <person name="Li C.Y."/>
            <person name="Wang Z.W."/>
            <person name="Zhao X."/>
            <person name="Zhong W.Y."/>
            <person name="Ma X.K."/>
            <person name="Ma L."/>
            <person name="Huang J."/>
            <person name="Chen G.Z."/>
            <person name="Huang M.Z."/>
            <person name="Huang L."/>
            <person name="Peng D.H."/>
            <person name="Luo Y.B."/>
            <person name="Zou S.Q."/>
            <person name="Chen S.P."/>
            <person name="Lan S."/>
            <person name="Tsai W.C."/>
            <person name="Van de Peer Y."/>
            <person name="Liu Z.J."/>
        </authorList>
    </citation>
    <scope>NUCLEOTIDE SEQUENCE [LARGE SCALE GENOMIC DNA]</scope>
    <source>
        <strain evidence="5">Lor288</strain>
    </source>
</reference>
<organism evidence="5 6">
    <name type="scientific">Platanthera guangdongensis</name>
    <dbReference type="NCBI Taxonomy" id="2320717"/>
    <lineage>
        <taxon>Eukaryota</taxon>
        <taxon>Viridiplantae</taxon>
        <taxon>Streptophyta</taxon>
        <taxon>Embryophyta</taxon>
        <taxon>Tracheophyta</taxon>
        <taxon>Spermatophyta</taxon>
        <taxon>Magnoliopsida</taxon>
        <taxon>Liliopsida</taxon>
        <taxon>Asparagales</taxon>
        <taxon>Orchidaceae</taxon>
        <taxon>Orchidoideae</taxon>
        <taxon>Orchideae</taxon>
        <taxon>Orchidinae</taxon>
        <taxon>Platanthera</taxon>
    </lineage>
</organism>
<keyword evidence="2" id="KW-0806">Transcription termination</keyword>
<accession>A0ABR2MQM5</accession>
<feature type="compositionally biased region" description="Low complexity" evidence="4">
    <location>
        <begin position="17"/>
        <end position="30"/>
    </location>
</feature>
<evidence type="ECO:0000313" key="5">
    <source>
        <dbReference type="EMBL" id="KAK8966202.1"/>
    </source>
</evidence>
<feature type="region of interest" description="Disordered" evidence="4">
    <location>
        <begin position="13"/>
        <end position="33"/>
    </location>
</feature>
<comment type="caution">
    <text evidence="5">The sequence shown here is derived from an EMBL/GenBank/DDBJ whole genome shotgun (WGS) entry which is preliminary data.</text>
</comment>
<keyword evidence="6" id="KW-1185">Reference proteome</keyword>
<keyword evidence="2" id="KW-0805">Transcription regulation</keyword>
<evidence type="ECO:0000256" key="1">
    <source>
        <dbReference type="ARBA" id="ARBA00007692"/>
    </source>
</evidence>
<gene>
    <name evidence="5" type="ORF">KSP40_PGU018140</name>
</gene>
<protein>
    <submittedName>
        <fullName evidence="5">Uncharacterized protein</fullName>
    </submittedName>
</protein>
<sequence length="389" mass="44750">MLRLLRRKPYLHLPYKTATTSPTPRRQSPPLVTDPTLTLDFLQKSCKLKPAGRRRCRCPENQSQIHQKCPLRPRPPPIISILGFPHHLRHLPPPQAPPLLPRPHPQAQTRLLRLYRPLHRRIHQSLLRPTPTLLLQYPKSPPILPNLRLLRILLPSEADLLADVCRYPSIILSDLQKFVQVQTKLLLDADLPLDNILKLITLHPRCSAKFPKEFLSCVAAAKEMGINPSHSAFVHACKVISKVPKPMWESRIQNLETLGWSRDHVYRAFARHPYLMSSSEEKVEVAVEFFGEKLNWGPERLSESPVIISHSFEKRISSRNRLVKLLVEIRLWKRSIAAAHFMMPEKKFLDLYVAKYQEMVPEILEALDGNLGEKKDLNFVCEKVGGDDS</sequence>
<evidence type="ECO:0000256" key="4">
    <source>
        <dbReference type="SAM" id="MobiDB-lite"/>
    </source>
</evidence>
<keyword evidence="2" id="KW-0804">Transcription</keyword>
<dbReference type="InterPro" id="IPR038538">
    <property type="entry name" value="MTERF_sf"/>
</dbReference>
<dbReference type="PANTHER" id="PTHR13068:SF213">
    <property type="entry name" value="OS07G0423000 PROTEIN"/>
    <property type="match status" value="1"/>
</dbReference>